<reference evidence="8 9" key="1">
    <citation type="submission" date="2015-10" db="EMBL/GenBank/DDBJ databases">
        <title>Candidatus Desulfofervidus auxilii, a hydrogenotrophic sulfate-reducing bacterium involved in the thermophilic anaerobic oxidation of methane.</title>
        <authorList>
            <person name="Krukenberg V."/>
            <person name="Richter M."/>
            <person name="Wegener G."/>
        </authorList>
    </citation>
    <scope>NUCLEOTIDE SEQUENCE [LARGE SCALE GENOMIC DNA]</scope>
    <source>
        <strain evidence="8 9">HS1</strain>
    </source>
</reference>
<dbReference type="InterPro" id="IPR036227">
    <property type="entry name" value="Ribosomal_uL15/eL18_sf"/>
</dbReference>
<name>A0A7U4QJ14_DESA2</name>
<dbReference type="GO" id="GO:0022625">
    <property type="term" value="C:cytosolic large ribosomal subunit"/>
    <property type="evidence" value="ECO:0007669"/>
    <property type="project" value="TreeGrafter"/>
</dbReference>
<dbReference type="PROSITE" id="PS00475">
    <property type="entry name" value="RIBOSOMAL_L15"/>
    <property type="match status" value="1"/>
</dbReference>
<keyword evidence="3 4" id="KW-0687">Ribonucleoprotein</keyword>
<evidence type="ECO:0000256" key="2">
    <source>
        <dbReference type="ARBA" id="ARBA00022980"/>
    </source>
</evidence>
<dbReference type="GO" id="GO:0006412">
    <property type="term" value="P:translation"/>
    <property type="evidence" value="ECO:0007669"/>
    <property type="project" value="UniProtKB-UniRule"/>
</dbReference>
<accession>A0A7U4QJ14</accession>
<dbReference type="SUPFAM" id="SSF52080">
    <property type="entry name" value="Ribosomal proteins L15p and L18e"/>
    <property type="match status" value="1"/>
</dbReference>
<dbReference type="Gene3D" id="3.100.10.10">
    <property type="match status" value="1"/>
</dbReference>
<dbReference type="InterPro" id="IPR021131">
    <property type="entry name" value="Ribosomal_uL15/eL18"/>
</dbReference>
<dbReference type="KEGG" id="daw:HS1_000462"/>
<dbReference type="GO" id="GO:0019843">
    <property type="term" value="F:rRNA binding"/>
    <property type="evidence" value="ECO:0007669"/>
    <property type="project" value="UniProtKB-UniRule"/>
</dbReference>
<keyword evidence="2 4" id="KW-0689">Ribosomal protein</keyword>
<evidence type="ECO:0000313" key="9">
    <source>
        <dbReference type="Proteomes" id="UP000070560"/>
    </source>
</evidence>
<evidence type="ECO:0000256" key="5">
    <source>
        <dbReference type="RuleBase" id="RU003888"/>
    </source>
</evidence>
<feature type="region of interest" description="Disordered" evidence="6">
    <location>
        <begin position="17"/>
        <end position="49"/>
    </location>
</feature>
<dbReference type="InterPro" id="IPR030878">
    <property type="entry name" value="Ribosomal_uL15"/>
</dbReference>
<comment type="function">
    <text evidence="4">Binds to the 23S rRNA.</text>
</comment>
<evidence type="ECO:0000313" key="8">
    <source>
        <dbReference type="EMBL" id="AMM40268.1"/>
    </source>
</evidence>
<comment type="subunit">
    <text evidence="4">Part of the 50S ribosomal subunit.</text>
</comment>
<dbReference type="HAMAP" id="MF_01341">
    <property type="entry name" value="Ribosomal_uL15"/>
    <property type="match status" value="1"/>
</dbReference>
<evidence type="ECO:0000256" key="6">
    <source>
        <dbReference type="SAM" id="MobiDB-lite"/>
    </source>
</evidence>
<evidence type="ECO:0000256" key="4">
    <source>
        <dbReference type="HAMAP-Rule" id="MF_01341"/>
    </source>
</evidence>
<gene>
    <name evidence="4" type="primary">rplO</name>
    <name evidence="8" type="ORF">HS1_000462</name>
</gene>
<dbReference type="InterPro" id="IPR005749">
    <property type="entry name" value="Ribosomal_uL15_bac-type"/>
</dbReference>
<feature type="domain" description="Large ribosomal subunit protein uL15/eL18" evidence="7">
    <location>
        <begin position="77"/>
        <end position="146"/>
    </location>
</feature>
<dbReference type="PANTHER" id="PTHR12934:SF11">
    <property type="entry name" value="LARGE RIBOSOMAL SUBUNIT PROTEIN UL15M"/>
    <property type="match status" value="1"/>
</dbReference>
<protein>
    <recommendedName>
        <fullName evidence="4">Large ribosomal subunit protein uL15</fullName>
    </recommendedName>
</protein>
<dbReference type="AlphaFoldDB" id="A0A7U4QJ14"/>
<organism evidence="8 9">
    <name type="scientific">Desulfofervidus auxilii</name>
    <dbReference type="NCBI Taxonomy" id="1621989"/>
    <lineage>
        <taxon>Bacteria</taxon>
        <taxon>Pseudomonadati</taxon>
        <taxon>Thermodesulfobacteriota</taxon>
        <taxon>Candidatus Desulfofervidia</taxon>
        <taxon>Candidatus Desulfofervidales</taxon>
        <taxon>Candidatus Desulfofervidaceae</taxon>
        <taxon>Candidatus Desulfofervidus</taxon>
    </lineage>
</organism>
<keyword evidence="4" id="KW-0694">RNA-binding</keyword>
<proteinExistence type="inferred from homology"/>
<dbReference type="EMBL" id="CP013015">
    <property type="protein sequence ID" value="AMM40268.1"/>
    <property type="molecule type" value="Genomic_DNA"/>
</dbReference>
<evidence type="ECO:0000256" key="3">
    <source>
        <dbReference type="ARBA" id="ARBA00023274"/>
    </source>
</evidence>
<evidence type="ECO:0000259" key="7">
    <source>
        <dbReference type="Pfam" id="PF00828"/>
    </source>
</evidence>
<sequence length="148" mass="16595">MISLNNLKPPYGAIRKKKRLGRGDGSGHGNTCGRGQKGQKARSGGQVKPYFEGGQMPLYRRLPKRGFKNIFKEEFAIINIRDLVKKFRENEEVTPEKLLEVGLIKKKNKRIKLLGDGDISFPLLIKVHKISQQAKSKIEAAGGRVEVI</sequence>
<dbReference type="GO" id="GO:0003735">
    <property type="term" value="F:structural constituent of ribosome"/>
    <property type="evidence" value="ECO:0007669"/>
    <property type="project" value="InterPro"/>
</dbReference>
<keyword evidence="4" id="KW-0699">rRNA-binding</keyword>
<dbReference type="Proteomes" id="UP000070560">
    <property type="component" value="Chromosome"/>
</dbReference>
<feature type="compositionally biased region" description="Gly residues" evidence="6">
    <location>
        <begin position="23"/>
        <end position="36"/>
    </location>
</feature>
<evidence type="ECO:0000256" key="1">
    <source>
        <dbReference type="ARBA" id="ARBA00007320"/>
    </source>
</evidence>
<keyword evidence="9" id="KW-1185">Reference proteome</keyword>
<comment type="similarity">
    <text evidence="1 4 5">Belongs to the universal ribosomal protein uL15 family.</text>
</comment>
<dbReference type="PANTHER" id="PTHR12934">
    <property type="entry name" value="50S RIBOSOMAL PROTEIN L15"/>
    <property type="match status" value="1"/>
</dbReference>
<dbReference type="NCBIfam" id="TIGR01071">
    <property type="entry name" value="rplO_bact"/>
    <property type="match status" value="1"/>
</dbReference>
<dbReference type="InterPro" id="IPR001196">
    <property type="entry name" value="Ribosomal_uL15_CS"/>
</dbReference>
<dbReference type="Pfam" id="PF00828">
    <property type="entry name" value="Ribosomal_L27A"/>
    <property type="match status" value="1"/>
</dbReference>